<comment type="caution">
    <text evidence="7">The sequence shown here is derived from an EMBL/GenBank/DDBJ whole genome shotgun (WGS) entry which is preliminary data.</text>
</comment>
<keyword evidence="3" id="KW-0732">Signal</keyword>
<dbReference type="InterPro" id="IPR012334">
    <property type="entry name" value="Pectin_lyas_fold"/>
</dbReference>
<feature type="region of interest" description="Disordered" evidence="4">
    <location>
        <begin position="1151"/>
        <end position="1184"/>
    </location>
</feature>
<dbReference type="Gene3D" id="2.160.20.10">
    <property type="entry name" value="Single-stranded right-handed beta-helix, Pectin lyase-like"/>
    <property type="match status" value="1"/>
</dbReference>
<dbReference type="PROSITE" id="PS51272">
    <property type="entry name" value="SLH"/>
    <property type="match status" value="1"/>
</dbReference>
<dbReference type="InterPro" id="IPR008638">
    <property type="entry name" value="FhaB/CdiA-like_TPS"/>
</dbReference>
<dbReference type="InterPro" id="IPR050909">
    <property type="entry name" value="Bact_Autotransporter_VF"/>
</dbReference>
<comment type="subcellular location">
    <subcellularLocation>
        <location evidence="1">Secreted</location>
    </subcellularLocation>
</comment>
<organism evidence="7 8">
    <name type="scientific">Acinetobacter bouvetii</name>
    <dbReference type="NCBI Taxonomy" id="202951"/>
    <lineage>
        <taxon>Bacteria</taxon>
        <taxon>Pseudomonadati</taxon>
        <taxon>Pseudomonadota</taxon>
        <taxon>Gammaproteobacteria</taxon>
        <taxon>Moraxellales</taxon>
        <taxon>Moraxellaceae</taxon>
        <taxon>Acinetobacter</taxon>
    </lineage>
</organism>
<dbReference type="Pfam" id="PF13018">
    <property type="entry name" value="ESPR"/>
    <property type="match status" value="1"/>
</dbReference>
<feature type="region of interest" description="Disordered" evidence="4">
    <location>
        <begin position="1245"/>
        <end position="1301"/>
    </location>
</feature>
<gene>
    <name evidence="7" type="primary">hxuA</name>
    <name evidence="7" type="ORF">SFB21_1670</name>
</gene>
<keyword evidence="5" id="KW-1133">Transmembrane helix</keyword>
<feature type="transmembrane region" description="Helical" evidence="5">
    <location>
        <begin position="42"/>
        <end position="63"/>
    </location>
</feature>
<dbReference type="PANTHER" id="PTHR12338">
    <property type="entry name" value="AUTOTRANSPORTER"/>
    <property type="match status" value="1"/>
</dbReference>
<keyword evidence="2" id="KW-0964">Secreted</keyword>
<name>A0A811GEV7_9GAMM</name>
<dbReference type="Pfam" id="PF05860">
    <property type="entry name" value="TPS"/>
    <property type="match status" value="1"/>
</dbReference>
<dbReference type="Pfam" id="PF18657">
    <property type="entry name" value="YDG"/>
    <property type="match status" value="1"/>
</dbReference>
<dbReference type="PANTHER" id="PTHR12338:SF8">
    <property type="entry name" value="HEME_HEMOPEXIN-BINDING PROTEIN"/>
    <property type="match status" value="1"/>
</dbReference>
<dbReference type="Gene3D" id="2.160.20.110">
    <property type="match status" value="1"/>
</dbReference>
<sequence>MNKCYRVVWNNKMHCWQAVSELAKSHSGNGTASDTNKKRVKVLMHCTLSAILLSLSSSIFAAMNESTLPTGHQVTSGSADFTQTGNTLNINQHSQNLSTNWNTFNIGRNATVNFNQQNQSSVALNRVLDNNASQIMGRLNANGQVFLINPNGVIFSKTAQVNVGGMVASTLDLQEHDLLQGKFAFAAKGENGAVENHGDIQVANGGTVALIAPIVKNTGSITALNGQVELTAADKVRVSLQNGKLVSYDIDQGTLQGLVDNGGAIIADNGVVHLTAVAEKQLGRAVVNHTGYIQANRLETNAKGEIVLLGDMSKGAVNISGSLVTEGKNGQNGGFIETSAASVNIADLAQVSTKASADGKTGTWLIDPVDFVVAAKNGNMTGTALNAALKNTDVTIQTTETQATVSNNSSLTQNNSAGKGDILVNDAVQWDSGKTLTLDAYNNIYINNVIDASQGDGGKLVLKYGQQSTDGSNDTVYSAIHDQTMPTYADYFIQAPVHLQQGLNFSTQRGSDVANLKEFQVITDVTALQAMKDDLVGNYALGTNLDASSIANFSPIGTLIEGSGPNAGNSPFTGLFDGLGHVIENLKIDKQGYQGQGSYVGLFGKIDDADIRNVGLINAQIQGGESVGGLIGSMSNSKLSNSFVQGSVTGRYAVGGLVGAGYYSTVDQVYSTAQVNSENGPSVLIGDNWGSSISNGYFTQADGDITVWNDAGAESTLTDSQTKSKQNYLDLGWNISDIAGSGAAWRIYEGQTGPLLRAFLTPLAVKADDYHTVYNGSNQNSSSYANSVQNADTSKIKGNAVYEGGGKNAGVHKSQLSGLYSVQNGYDLAFEEADVKIDKATISNITGISANNKTYDGTNLAILNTANAVFDGLLQGDQLGVIGQGIFSDAAVGNNKQVNIQNLVLTGDAAQNYQLANLQLSAQANITAVSSANRSDLATPASTPNMNNIAAISPINVAGMDIESALIAVQTQRANLLESQLRDQIAGVQAKNEQIGKLNTTLNSLQALLAIFSTTQNSIQLTAGSNIDRLFQKLKVDAQAAGVDIRSLLKGNILNKADIEALQKGIKGQIESASNSQQMDMLRLQSLSNKRNEAFDAITNFIKKMQDSRSSIIGNMRNVAQPPAVPVMSNNGNSSVPAAASTALPASVLPSASAGGNPSLPQSLDTSNTNNANNAAVPPLSGSSASGLSVQVIDGLIQLSHSSGALNLSPTQMPPPIIVPVNPGIEFKPPASFGLPAGMPPGTVNPASILPSASTGGTQSLPLPLDTSNTNNANNAESPAGIASNTGSSNNSANRPKTSADFSDLKDLDAATKAKFDALISAGVFEGVSGNALGSDEMNRAQFPKVAALIFGLVDNNPSNPSSFQDVPANGYALPYIEAIKKAGLIDGTGAFNPSGNITKEQLATLLAKLPNSNRGLASADASKPSTSGMNSSDIEQLKMLLNQINSSSNGSAAAKQAALEKLKQATPAK</sequence>
<evidence type="ECO:0000256" key="5">
    <source>
        <dbReference type="SAM" id="Phobius"/>
    </source>
</evidence>
<keyword evidence="5" id="KW-0472">Membrane</keyword>
<keyword evidence="5" id="KW-0812">Transmembrane</keyword>
<dbReference type="InterPro" id="IPR011050">
    <property type="entry name" value="Pectin_lyase_fold/virulence"/>
</dbReference>
<feature type="domain" description="SLH" evidence="6">
    <location>
        <begin position="1360"/>
        <end position="1421"/>
    </location>
</feature>
<protein>
    <submittedName>
        <fullName evidence="7">Heme/hemopexin-binding protein</fullName>
    </submittedName>
</protein>
<dbReference type="InterPro" id="IPR024973">
    <property type="entry name" value="ESPR"/>
</dbReference>
<feature type="compositionally biased region" description="Low complexity" evidence="4">
    <location>
        <begin position="1267"/>
        <end position="1294"/>
    </location>
</feature>
<dbReference type="Proteomes" id="UP000489961">
    <property type="component" value="Unassembled WGS sequence"/>
</dbReference>
<evidence type="ECO:0000256" key="3">
    <source>
        <dbReference type="ARBA" id="ARBA00022729"/>
    </source>
</evidence>
<dbReference type="NCBIfam" id="TIGR01901">
    <property type="entry name" value="adhes_NPXG"/>
    <property type="match status" value="1"/>
</dbReference>
<dbReference type="InterPro" id="IPR001119">
    <property type="entry name" value="SLH_dom"/>
</dbReference>
<dbReference type="SMART" id="SM00912">
    <property type="entry name" value="Haemagg_act"/>
    <property type="match status" value="1"/>
</dbReference>
<evidence type="ECO:0000259" key="6">
    <source>
        <dbReference type="PROSITE" id="PS51272"/>
    </source>
</evidence>
<accession>A0A811GEV7</accession>
<dbReference type="Pfam" id="PF00395">
    <property type="entry name" value="SLH"/>
    <property type="match status" value="1"/>
</dbReference>
<dbReference type="GO" id="GO:0005576">
    <property type="term" value="C:extracellular region"/>
    <property type="evidence" value="ECO:0007669"/>
    <property type="project" value="UniProtKB-SubCell"/>
</dbReference>
<dbReference type="SUPFAM" id="SSF51126">
    <property type="entry name" value="Pectin lyase-like"/>
    <property type="match status" value="1"/>
</dbReference>
<evidence type="ECO:0000256" key="2">
    <source>
        <dbReference type="ARBA" id="ARBA00022525"/>
    </source>
</evidence>
<evidence type="ECO:0000313" key="7">
    <source>
        <dbReference type="EMBL" id="CAB1215076.1"/>
    </source>
</evidence>
<evidence type="ECO:0000256" key="4">
    <source>
        <dbReference type="SAM" id="MobiDB-lite"/>
    </source>
</evidence>
<evidence type="ECO:0000313" key="8">
    <source>
        <dbReference type="Proteomes" id="UP000489961"/>
    </source>
</evidence>
<reference evidence="7 8" key="1">
    <citation type="submission" date="2020-02" db="EMBL/GenBank/DDBJ databases">
        <authorList>
            <person name="Chaudhuri R."/>
        </authorList>
    </citation>
    <scope>NUCLEOTIDE SEQUENCE [LARGE SCALE GENOMIC DNA]</scope>
    <source>
        <strain evidence="7">SFB21</strain>
    </source>
</reference>
<feature type="compositionally biased region" description="Polar residues" evidence="4">
    <location>
        <begin position="1251"/>
        <end position="1261"/>
    </location>
</feature>
<proteinExistence type="predicted"/>
<dbReference type="InterPro" id="IPR041248">
    <property type="entry name" value="YDG"/>
</dbReference>
<evidence type="ECO:0000256" key="1">
    <source>
        <dbReference type="ARBA" id="ARBA00004613"/>
    </source>
</evidence>
<dbReference type="EMBL" id="CADDTS010000028">
    <property type="protein sequence ID" value="CAB1215076.1"/>
    <property type="molecule type" value="Genomic_DNA"/>
</dbReference>
<feature type="compositionally biased region" description="Low complexity" evidence="4">
    <location>
        <begin position="1168"/>
        <end position="1184"/>
    </location>
</feature>